<name>A0A2P2NDD8_RHIMU</name>
<reference evidence="1" key="1">
    <citation type="submission" date="2018-02" db="EMBL/GenBank/DDBJ databases">
        <title>Rhizophora mucronata_Transcriptome.</title>
        <authorList>
            <person name="Meera S.P."/>
            <person name="Sreeshan A."/>
            <person name="Augustine A."/>
        </authorList>
    </citation>
    <scope>NUCLEOTIDE SEQUENCE</scope>
    <source>
        <tissue evidence="1">Leaf</tissue>
    </source>
</reference>
<protein>
    <submittedName>
        <fullName evidence="1">Uncharacterized protein</fullName>
    </submittedName>
</protein>
<dbReference type="EMBL" id="GGEC01059985">
    <property type="protein sequence ID" value="MBX40469.1"/>
    <property type="molecule type" value="Transcribed_RNA"/>
</dbReference>
<evidence type="ECO:0000313" key="1">
    <source>
        <dbReference type="EMBL" id="MBX40469.1"/>
    </source>
</evidence>
<proteinExistence type="predicted"/>
<dbReference type="AlphaFoldDB" id="A0A2P2NDD8"/>
<organism evidence="1">
    <name type="scientific">Rhizophora mucronata</name>
    <name type="common">Asiatic mangrove</name>
    <dbReference type="NCBI Taxonomy" id="61149"/>
    <lineage>
        <taxon>Eukaryota</taxon>
        <taxon>Viridiplantae</taxon>
        <taxon>Streptophyta</taxon>
        <taxon>Embryophyta</taxon>
        <taxon>Tracheophyta</taxon>
        <taxon>Spermatophyta</taxon>
        <taxon>Magnoliopsida</taxon>
        <taxon>eudicotyledons</taxon>
        <taxon>Gunneridae</taxon>
        <taxon>Pentapetalae</taxon>
        <taxon>rosids</taxon>
        <taxon>fabids</taxon>
        <taxon>Malpighiales</taxon>
        <taxon>Rhizophoraceae</taxon>
        <taxon>Rhizophora</taxon>
    </lineage>
</organism>
<accession>A0A2P2NDD8</accession>
<sequence>MDTFHPGFKLELEVLIFKDL</sequence>